<dbReference type="InParanoid" id="A0A6P8IVH3"/>
<protein>
    <submittedName>
        <fullName evidence="11">Solute carrier family 25 member 44-like</fullName>
    </submittedName>
</protein>
<keyword evidence="5" id="KW-0677">Repeat</keyword>
<keyword evidence="4 7" id="KW-0812">Transmembrane</keyword>
<dbReference type="SUPFAM" id="SSF103506">
    <property type="entry name" value="Mitochondrial carrier"/>
    <property type="match status" value="1"/>
</dbReference>
<dbReference type="GeneID" id="116305344"/>
<dbReference type="GO" id="GO:0015658">
    <property type="term" value="F:branched-chain amino acid transmembrane transporter activity"/>
    <property type="evidence" value="ECO:0007669"/>
    <property type="project" value="InterPro"/>
</dbReference>
<name>A0A6P8IVH3_ACTTE</name>
<evidence type="ECO:0000256" key="9">
    <source>
        <dbReference type="SAM" id="Phobius"/>
    </source>
</evidence>
<dbReference type="Pfam" id="PF00153">
    <property type="entry name" value="Mito_carr"/>
    <property type="match status" value="3"/>
</dbReference>
<dbReference type="InterPro" id="IPR023395">
    <property type="entry name" value="MCP_dom_sf"/>
</dbReference>
<reference evidence="11" key="1">
    <citation type="submission" date="2025-08" db="UniProtKB">
        <authorList>
            <consortium name="RefSeq"/>
        </authorList>
    </citation>
    <scope>IDENTIFICATION</scope>
    <source>
        <tissue evidence="11">Tentacle</tissue>
    </source>
</reference>
<evidence type="ECO:0000256" key="4">
    <source>
        <dbReference type="ARBA" id="ARBA00022692"/>
    </source>
</evidence>
<feature type="repeat" description="Solcar" evidence="7">
    <location>
        <begin position="202"/>
        <end position="284"/>
    </location>
</feature>
<evidence type="ECO:0000256" key="3">
    <source>
        <dbReference type="ARBA" id="ARBA00022448"/>
    </source>
</evidence>
<dbReference type="PANTHER" id="PTHR46314">
    <property type="entry name" value="SOLUTE CARRIER FAMILY 25 MEMBER 44"/>
    <property type="match status" value="1"/>
</dbReference>
<dbReference type="RefSeq" id="XP_031571099.1">
    <property type="nucleotide sequence ID" value="XM_031715239.1"/>
</dbReference>
<dbReference type="AlphaFoldDB" id="A0A6P8IVH3"/>
<dbReference type="PROSITE" id="PS50920">
    <property type="entry name" value="SOLCAR"/>
    <property type="match status" value="3"/>
</dbReference>
<feature type="transmembrane region" description="Helical" evidence="9">
    <location>
        <begin position="20"/>
        <end position="39"/>
    </location>
</feature>
<evidence type="ECO:0000313" key="11">
    <source>
        <dbReference type="RefSeq" id="XP_031571099.1"/>
    </source>
</evidence>
<evidence type="ECO:0000256" key="2">
    <source>
        <dbReference type="ARBA" id="ARBA00006375"/>
    </source>
</evidence>
<keyword evidence="3 8" id="KW-0813">Transport</keyword>
<dbReference type="InterPro" id="IPR018108">
    <property type="entry name" value="MCP_transmembrane"/>
</dbReference>
<dbReference type="GO" id="GO:0005739">
    <property type="term" value="C:mitochondrion"/>
    <property type="evidence" value="ECO:0007669"/>
    <property type="project" value="InterPro"/>
</dbReference>
<dbReference type="FunCoup" id="A0A6P8IVH3">
    <property type="interactions" value="1813"/>
</dbReference>
<keyword evidence="10" id="KW-1185">Reference proteome</keyword>
<dbReference type="OrthoDB" id="250329at2759"/>
<evidence type="ECO:0000256" key="1">
    <source>
        <dbReference type="ARBA" id="ARBA00004141"/>
    </source>
</evidence>
<feature type="transmembrane region" description="Helical" evidence="9">
    <location>
        <begin position="168"/>
        <end position="189"/>
    </location>
</feature>
<evidence type="ECO:0000256" key="8">
    <source>
        <dbReference type="RuleBase" id="RU000488"/>
    </source>
</evidence>
<organism evidence="10 11">
    <name type="scientific">Actinia tenebrosa</name>
    <name type="common">Australian red waratah sea anemone</name>
    <dbReference type="NCBI Taxonomy" id="6105"/>
    <lineage>
        <taxon>Eukaryota</taxon>
        <taxon>Metazoa</taxon>
        <taxon>Cnidaria</taxon>
        <taxon>Anthozoa</taxon>
        <taxon>Hexacorallia</taxon>
        <taxon>Actiniaria</taxon>
        <taxon>Actiniidae</taxon>
        <taxon>Actinia</taxon>
    </lineage>
</organism>
<gene>
    <name evidence="11" type="primary">LOC116305344</name>
</gene>
<dbReference type="PRINTS" id="PR00926">
    <property type="entry name" value="MITOCARRIER"/>
</dbReference>
<dbReference type="InterPro" id="IPR002067">
    <property type="entry name" value="MCP"/>
</dbReference>
<evidence type="ECO:0000256" key="5">
    <source>
        <dbReference type="ARBA" id="ARBA00022737"/>
    </source>
</evidence>
<sequence>MPEHVKHIEWHDLDKRKFYFFGPTLFLGIRTVLYPANLVKTRLQVQRNNALYNGSMDAFVKVARTEGIRGLYKGFMVSCFGLFAGQCYITTYELVRARTSEYSTVIRGFLAGGCASVIGQTITVPVDVVSQKLMIQGQGNHSVKLKNSKTIVKEIILSRGPIGLYKGYLASLMTYAPTSAIWWASYGVYTGLIGSIVPAGTYHILVLAPSGVMAGVTAACMTNPLDIVRTRLQVEGGNSMLLTFKSLIQEEGLAALAKGLSARVLSMAPSSFMVVLAYETVKRLSLKEEEKNALVEEELYLECTC</sequence>
<dbReference type="KEGG" id="aten:116305344"/>
<evidence type="ECO:0000313" key="10">
    <source>
        <dbReference type="Proteomes" id="UP000515163"/>
    </source>
</evidence>
<feature type="repeat" description="Solcar" evidence="7">
    <location>
        <begin position="103"/>
        <end position="192"/>
    </location>
</feature>
<keyword evidence="9" id="KW-1133">Transmembrane helix</keyword>
<dbReference type="InterPro" id="IPR042164">
    <property type="entry name" value="SLC25A44"/>
</dbReference>
<accession>A0A6P8IVH3</accession>
<dbReference type="GO" id="GO:0016020">
    <property type="term" value="C:membrane"/>
    <property type="evidence" value="ECO:0007669"/>
    <property type="project" value="UniProtKB-SubCell"/>
</dbReference>
<dbReference type="Gene3D" id="1.50.40.10">
    <property type="entry name" value="Mitochondrial carrier domain"/>
    <property type="match status" value="2"/>
</dbReference>
<proteinExistence type="inferred from homology"/>
<dbReference type="GO" id="GO:0009083">
    <property type="term" value="P:branched-chain amino acid catabolic process"/>
    <property type="evidence" value="ECO:0007669"/>
    <property type="project" value="InterPro"/>
</dbReference>
<keyword evidence="6 7" id="KW-0472">Membrane</keyword>
<comment type="subcellular location">
    <subcellularLocation>
        <location evidence="1">Membrane</location>
        <topology evidence="1">Multi-pass membrane protein</topology>
    </subcellularLocation>
</comment>
<dbReference type="PANTHER" id="PTHR46314:SF2">
    <property type="entry name" value="SOLUTE CARRIER FAMILY 25 MEMBER 44"/>
    <property type="match status" value="1"/>
</dbReference>
<evidence type="ECO:0000256" key="7">
    <source>
        <dbReference type="PROSITE-ProRule" id="PRU00282"/>
    </source>
</evidence>
<evidence type="ECO:0000256" key="6">
    <source>
        <dbReference type="ARBA" id="ARBA00023136"/>
    </source>
</evidence>
<feature type="transmembrane region" description="Helical" evidence="9">
    <location>
        <begin position="201"/>
        <end position="221"/>
    </location>
</feature>
<comment type="similarity">
    <text evidence="2 8">Belongs to the mitochondrial carrier (TC 2.A.29) family.</text>
</comment>
<feature type="repeat" description="Solcar" evidence="7">
    <location>
        <begin position="16"/>
        <end position="98"/>
    </location>
</feature>
<dbReference type="Proteomes" id="UP000515163">
    <property type="component" value="Unplaced"/>
</dbReference>